<evidence type="ECO:0000313" key="5">
    <source>
        <dbReference type="EMBL" id="KAA8879826.1"/>
    </source>
</evidence>
<dbReference type="SMART" id="SM00342">
    <property type="entry name" value="HTH_ARAC"/>
    <property type="match status" value="1"/>
</dbReference>
<gene>
    <name evidence="5" type="ORF">F3087_43160</name>
</gene>
<evidence type="ECO:0000313" key="6">
    <source>
        <dbReference type="Proteomes" id="UP000323876"/>
    </source>
</evidence>
<dbReference type="EMBL" id="VXLC01000040">
    <property type="protein sequence ID" value="KAA8879826.1"/>
    <property type="molecule type" value="Genomic_DNA"/>
</dbReference>
<name>A0A5N0DT00_9NOCA</name>
<dbReference type="Proteomes" id="UP000323876">
    <property type="component" value="Unassembled WGS sequence"/>
</dbReference>
<organism evidence="5 6">
    <name type="scientific">Nocardia colli</name>
    <dbReference type="NCBI Taxonomy" id="2545717"/>
    <lineage>
        <taxon>Bacteria</taxon>
        <taxon>Bacillati</taxon>
        <taxon>Actinomycetota</taxon>
        <taxon>Actinomycetes</taxon>
        <taxon>Mycobacteriales</taxon>
        <taxon>Nocardiaceae</taxon>
        <taxon>Nocardia</taxon>
    </lineage>
</organism>
<dbReference type="SUPFAM" id="SSF46689">
    <property type="entry name" value="Homeodomain-like"/>
    <property type="match status" value="2"/>
</dbReference>
<comment type="caution">
    <text evidence="5">The sequence shown here is derived from an EMBL/GenBank/DDBJ whole genome shotgun (WGS) entry which is preliminary data.</text>
</comment>
<protein>
    <submittedName>
        <fullName evidence="5">AraC family transcriptional regulator</fullName>
    </submittedName>
</protein>
<evidence type="ECO:0000256" key="2">
    <source>
        <dbReference type="ARBA" id="ARBA00023125"/>
    </source>
</evidence>
<dbReference type="InterPro" id="IPR032783">
    <property type="entry name" value="AraC_lig"/>
</dbReference>
<dbReference type="RefSeq" id="WP_150407989.1">
    <property type="nucleotide sequence ID" value="NZ_JBHJYQ010000001.1"/>
</dbReference>
<dbReference type="InterPro" id="IPR009057">
    <property type="entry name" value="Homeodomain-like_sf"/>
</dbReference>
<reference evidence="5 6" key="1">
    <citation type="submission" date="2019-09" db="EMBL/GenBank/DDBJ databases">
        <authorList>
            <person name="Wang X."/>
        </authorList>
    </citation>
    <scope>NUCLEOTIDE SEQUENCE [LARGE SCALE GENOMIC DNA]</scope>
    <source>
        <strain evidence="5 6">CICC 11023</strain>
    </source>
</reference>
<dbReference type="PANTHER" id="PTHR46796">
    <property type="entry name" value="HTH-TYPE TRANSCRIPTIONAL ACTIVATOR RHAS-RELATED"/>
    <property type="match status" value="1"/>
</dbReference>
<dbReference type="PROSITE" id="PS00041">
    <property type="entry name" value="HTH_ARAC_FAMILY_1"/>
    <property type="match status" value="1"/>
</dbReference>
<dbReference type="AlphaFoldDB" id="A0A5N0DT00"/>
<dbReference type="InterPro" id="IPR018060">
    <property type="entry name" value="HTH_AraC"/>
</dbReference>
<dbReference type="Pfam" id="PF12852">
    <property type="entry name" value="Cupin_6"/>
    <property type="match status" value="1"/>
</dbReference>
<dbReference type="OrthoDB" id="241790at2"/>
<keyword evidence="2" id="KW-0238">DNA-binding</keyword>
<dbReference type="Pfam" id="PF12833">
    <property type="entry name" value="HTH_18"/>
    <property type="match status" value="1"/>
</dbReference>
<dbReference type="InterPro" id="IPR050204">
    <property type="entry name" value="AraC_XylS_family_regulators"/>
</dbReference>
<proteinExistence type="predicted"/>
<dbReference type="GO" id="GO:0043565">
    <property type="term" value="F:sequence-specific DNA binding"/>
    <property type="evidence" value="ECO:0007669"/>
    <property type="project" value="InterPro"/>
</dbReference>
<feature type="domain" description="HTH araC/xylS-type" evidence="4">
    <location>
        <begin position="209"/>
        <end position="307"/>
    </location>
</feature>
<dbReference type="PANTHER" id="PTHR46796:SF13">
    <property type="entry name" value="HTH-TYPE TRANSCRIPTIONAL ACTIVATOR RHAS"/>
    <property type="match status" value="1"/>
</dbReference>
<keyword evidence="1" id="KW-0805">Transcription regulation</keyword>
<dbReference type="PROSITE" id="PS01124">
    <property type="entry name" value="HTH_ARAC_FAMILY_2"/>
    <property type="match status" value="1"/>
</dbReference>
<keyword evidence="3" id="KW-0804">Transcription</keyword>
<accession>A0A5N0DT00</accession>
<evidence type="ECO:0000256" key="1">
    <source>
        <dbReference type="ARBA" id="ARBA00023015"/>
    </source>
</evidence>
<sequence>MDALASLLEGPRARGAFLMCSLLKPPWSLHIQDEAPLTVVSMVRGGAWVMLGQNSPRQLCEGDVAIFRGPDHYTVADDPATEPQIIIHPGNVTKTPDGEVLCETLSLGVRQWGTDADGATMMVTGTYESAGAASQRLLRALPPVIVLQRGDFDTRLLDILVDEAIKDEPAQGAVLDRLLDMVLIAALRAWFARNDAPAWYHAYSDPLVGKALRLLQHNPAHGWTVASLAEAVGVSRAALARRFTDLVGEPPMSFLTEWRLALAADLLAESDATIESIARQVGYGSAFALSTAFKRHFGVSPRDHRQGATPAELSSAG</sequence>
<evidence type="ECO:0000259" key="4">
    <source>
        <dbReference type="PROSITE" id="PS01124"/>
    </source>
</evidence>
<dbReference type="InterPro" id="IPR018062">
    <property type="entry name" value="HTH_AraC-typ_CS"/>
</dbReference>
<evidence type="ECO:0000256" key="3">
    <source>
        <dbReference type="ARBA" id="ARBA00023163"/>
    </source>
</evidence>
<keyword evidence="6" id="KW-1185">Reference proteome</keyword>
<dbReference type="GO" id="GO:0003700">
    <property type="term" value="F:DNA-binding transcription factor activity"/>
    <property type="evidence" value="ECO:0007669"/>
    <property type="project" value="InterPro"/>
</dbReference>
<dbReference type="Gene3D" id="1.10.10.60">
    <property type="entry name" value="Homeodomain-like"/>
    <property type="match status" value="2"/>
</dbReference>